<keyword evidence="1" id="KW-0472">Membrane</keyword>
<accession>A0AAC9YRB7</accession>
<sequence length="391" mass="43782">MMFFSFYSVNFFGRFLLVELLLFIVFLFHSVEGKIAPTTKRLKPLVGLLMLALIGQIFVDMISGTLPISMLKGFSLILFTLTNLYGVSLLTKFRPMEIRVALLGYSLGGLAGFFLQPTTYARSEIWKFGIGYPVTLTILVLISLPLFGRFRFLPLVSLALLSAVSLTLGARSLALFTLLPLFFLKYNKSTRIVNNARIFPALLIISIVIFAFSSVYSNLAENGSLGVKAQSKYLAQTSSGGNIIINSRSELIFAARGIADSPILGHGSYAEMSPELRIKILNFLEKAGIHYDMAPLNRIYGDRIPVHSMLLQWWLWFGAVGMLFPLRLGFLYIKSLRIRNREPVFYYLALSGMWNVLFSPYGETYRILIPLTIVMLLSLGKSLHSDSSSDD</sequence>
<feature type="transmembrane region" description="Helical" evidence="1">
    <location>
        <begin position="74"/>
        <end position="92"/>
    </location>
</feature>
<evidence type="ECO:0000313" key="3">
    <source>
        <dbReference type="EMBL" id="ASY10868.1"/>
    </source>
</evidence>
<keyword evidence="1" id="KW-0812">Transmembrane</keyword>
<name>A0AAC9YRB7_9ACTN</name>
<dbReference type="Proteomes" id="UP000217144">
    <property type="component" value="Chromosome"/>
</dbReference>
<keyword evidence="1" id="KW-1133">Transmembrane helix</keyword>
<dbReference type="InterPro" id="IPR028942">
    <property type="entry name" value="WHIM1_dom"/>
</dbReference>
<feature type="transmembrane region" description="Helical" evidence="1">
    <location>
        <begin position="344"/>
        <end position="361"/>
    </location>
</feature>
<dbReference type="Pfam" id="PF15612">
    <property type="entry name" value="WHIM1"/>
    <property type="match status" value="1"/>
</dbReference>
<feature type="transmembrane region" description="Helical" evidence="1">
    <location>
        <begin position="98"/>
        <end position="116"/>
    </location>
</feature>
<evidence type="ECO:0000313" key="4">
    <source>
        <dbReference type="Proteomes" id="UP000217144"/>
    </source>
</evidence>
<dbReference type="EMBL" id="CP016769">
    <property type="protein sequence ID" value="ASY10868.1"/>
    <property type="molecule type" value="Genomic_DNA"/>
</dbReference>
<organism evidence="3 4">
    <name type="scientific">Candidatus Planktophila lacus</name>
    <dbReference type="NCBI Taxonomy" id="1884913"/>
    <lineage>
        <taxon>Bacteria</taxon>
        <taxon>Bacillati</taxon>
        <taxon>Actinomycetota</taxon>
        <taxon>Actinomycetes</taxon>
        <taxon>Candidatus Nanopelagicales</taxon>
        <taxon>Candidatus Nanopelagicaceae</taxon>
        <taxon>Candidatus Planktophila</taxon>
    </lineage>
</organism>
<reference evidence="3 4" key="1">
    <citation type="submission" date="2016-07" db="EMBL/GenBank/DDBJ databases">
        <title>High microdiversification within the ubiquitous acI lineage of Actinobacteria.</title>
        <authorList>
            <person name="Neuenschwander S.M."/>
            <person name="Salcher M."/>
            <person name="Ghai R."/>
            <person name="Pernthaler J."/>
        </authorList>
    </citation>
    <scope>NUCLEOTIDE SEQUENCE [LARGE SCALE GENOMIC DNA]</scope>
    <source>
        <strain evidence="3">MMS-21-148</strain>
    </source>
</reference>
<proteinExistence type="predicted"/>
<protein>
    <recommendedName>
        <fullName evidence="2">WHIM1 domain-containing protein</fullName>
    </recommendedName>
</protein>
<keyword evidence="4" id="KW-1185">Reference proteome</keyword>
<dbReference type="AlphaFoldDB" id="A0AAC9YRB7"/>
<feature type="transmembrane region" description="Helical" evidence="1">
    <location>
        <begin position="43"/>
        <end position="62"/>
    </location>
</feature>
<feature type="domain" description="WHIM1" evidence="2">
    <location>
        <begin position="261"/>
        <end position="284"/>
    </location>
</feature>
<evidence type="ECO:0000256" key="1">
    <source>
        <dbReference type="SAM" id="Phobius"/>
    </source>
</evidence>
<feature type="transmembrane region" description="Helical" evidence="1">
    <location>
        <begin position="128"/>
        <end position="147"/>
    </location>
</feature>
<evidence type="ECO:0000259" key="2">
    <source>
        <dbReference type="Pfam" id="PF15612"/>
    </source>
</evidence>
<gene>
    <name evidence="3" type="ORF">A1s21148_05065</name>
</gene>
<feature type="transmembrane region" description="Helical" evidence="1">
    <location>
        <begin position="159"/>
        <end position="184"/>
    </location>
</feature>
<feature type="transmembrane region" description="Helical" evidence="1">
    <location>
        <begin position="196"/>
        <end position="216"/>
    </location>
</feature>
<feature type="transmembrane region" description="Helical" evidence="1">
    <location>
        <begin position="313"/>
        <end position="332"/>
    </location>
</feature>
<dbReference type="KEGG" id="plan:A1s21148_05065"/>